<dbReference type="PANTHER" id="PTHR34407:SF1">
    <property type="entry name" value="SGNH HYDROLASE-TYPE ESTERASE DOMAIN-CONTAINING PROTEIN"/>
    <property type="match status" value="1"/>
</dbReference>
<evidence type="ECO:0000256" key="1">
    <source>
        <dbReference type="SAM" id="MobiDB-lite"/>
    </source>
</evidence>
<dbReference type="EMBL" id="JALLPB020000153">
    <property type="protein sequence ID" value="KAL3816349.1"/>
    <property type="molecule type" value="Genomic_DNA"/>
</dbReference>
<reference evidence="2 3" key="1">
    <citation type="submission" date="2024-10" db="EMBL/GenBank/DDBJ databases">
        <title>Updated reference genomes for cyclostephanoid diatoms.</title>
        <authorList>
            <person name="Roberts W.R."/>
            <person name="Alverson A.J."/>
        </authorList>
    </citation>
    <scope>NUCLEOTIDE SEQUENCE [LARGE SCALE GENOMIC DNA]</scope>
    <source>
        <strain evidence="2 3">AJA228-03</strain>
    </source>
</reference>
<organism evidence="2 3">
    <name type="scientific">Cyclostephanos tholiformis</name>
    <dbReference type="NCBI Taxonomy" id="382380"/>
    <lineage>
        <taxon>Eukaryota</taxon>
        <taxon>Sar</taxon>
        <taxon>Stramenopiles</taxon>
        <taxon>Ochrophyta</taxon>
        <taxon>Bacillariophyta</taxon>
        <taxon>Coscinodiscophyceae</taxon>
        <taxon>Thalassiosirophycidae</taxon>
        <taxon>Stephanodiscales</taxon>
        <taxon>Stephanodiscaceae</taxon>
        <taxon>Cyclostephanos</taxon>
    </lineage>
</organism>
<dbReference type="PANTHER" id="PTHR34407">
    <property type="entry name" value="EXPRESSED PROTEIN"/>
    <property type="match status" value="1"/>
</dbReference>
<dbReference type="Proteomes" id="UP001530377">
    <property type="component" value="Unassembled WGS sequence"/>
</dbReference>
<feature type="compositionally biased region" description="Basic and acidic residues" evidence="1">
    <location>
        <begin position="78"/>
        <end position="90"/>
    </location>
</feature>
<proteinExistence type="predicted"/>
<keyword evidence="3" id="KW-1185">Reference proteome</keyword>
<protein>
    <submittedName>
        <fullName evidence="2">Uncharacterized protein</fullName>
    </submittedName>
</protein>
<feature type="region of interest" description="Disordered" evidence="1">
    <location>
        <begin position="78"/>
        <end position="97"/>
    </location>
</feature>
<comment type="caution">
    <text evidence="2">The sequence shown here is derived from an EMBL/GenBank/DDBJ whole genome shotgun (WGS) entry which is preliminary data.</text>
</comment>
<dbReference type="SUPFAM" id="SSF52266">
    <property type="entry name" value="SGNH hydrolase"/>
    <property type="match status" value="1"/>
</dbReference>
<dbReference type="AlphaFoldDB" id="A0ABD3RVV2"/>
<accession>A0ABD3RVV2</accession>
<evidence type="ECO:0000313" key="3">
    <source>
        <dbReference type="Proteomes" id="UP001530377"/>
    </source>
</evidence>
<name>A0ABD3RVV2_9STRA</name>
<evidence type="ECO:0000313" key="2">
    <source>
        <dbReference type="EMBL" id="KAL3816349.1"/>
    </source>
</evidence>
<sequence length="722" mass="82025">MVCLLTNVCIHFLATTDNSYSISGIIAPRDEHSVHDTVRAALKKNRGNNGNGTELCRRISSSLDPSSWSDVIYHKDRQSSGDRGAYDKNKFSSVEEDDEQARSTIDEFNKLRKAILTPRLLDLGLSIGRMRPARAFAGRLRASLEGEEQGGQRPLIIAVFGSSFTIGSNCGESSAQSGGDCAWPMRLARRFDEIFPHQLNSSSLVEWRMYQENAQNSANVAQRLPSILDEFRDRNATPDAILLDNTIIDVHFGIQRPWFEAVVREFIRSYPDTVIVSLIDAAPSLVDVPGNDYYDYNFVPWLHRVQDHYGLAVVDIAKMVQHLRLHDNENGGDHEIVQKSIDDFRKRQNLKVTVWDRVKRWLVRRGIITAAYTNEDSTFIDILWPQSSNMITSNGTIVHNIIDEFDIGEVYWLNFLPRTRKTRLAWWPQNHPPWATHQYVADAMMRALMGVANAGLGCGSQGDYNEDDRGGIEKIGITSMMDETVSPRETLEDCFICRSPTTRINAKSPEHAGGRSVVDLTSDAAHDADYHAAVAVTCGDWRWITDGRNRSGWQSDQKGSLLRFRLKINNNTPPTLSMIYMRSHQTFGDFMVTTRAVSRKEASWHSRSSLLGCKDVSKFKDIGWRNEPEKRLQFIENATLIPSLELMGDIPQYSLWETVVFPAKRDDMDVVSERPWNLLNRTLLSRMMMSDDDNDEDVVEYVDLYVMNPYNRRVKVQAVTAC</sequence>
<gene>
    <name evidence="2" type="ORF">ACHAXA_011449</name>
</gene>